<sequence length="320" mass="34498">MRSKSLPLLAVAAVSVLLASCSGPQEDGDQAGSETIDVTTPVGAEIEMPAEPQAALGFYTTDVDLLVTLGFDLAGAQPIRDTYSSYPEFFPQEELAGVTTFGNFPEYNLEAVVAAEPDFILNGLGYEEGLDGQLQQIAPTYTYNAFDGSDWRDSAERAARDLGRESQWQEWVDAYDARVADIRGRLDEAGIDPVVADIAWYEGQATAQCRGVPCLVFADLGLRMAPLTNADENGVPSGDAVPLSPEQLDRLADIDVVFTAQQQGQPIAIEEDANLRQNPLWAALTFVQDEEIHGFDTEIVFGSPSGQDAFLTLVEQALLG</sequence>
<dbReference type="AlphaFoldDB" id="A0A1G8DWY5"/>
<dbReference type="Pfam" id="PF01497">
    <property type="entry name" value="Peripla_BP_2"/>
    <property type="match status" value="1"/>
</dbReference>
<evidence type="ECO:0000256" key="2">
    <source>
        <dbReference type="ARBA" id="ARBA00008814"/>
    </source>
</evidence>
<feature type="chain" id="PRO_5039258098" evidence="5">
    <location>
        <begin position="20"/>
        <end position="320"/>
    </location>
</feature>
<keyword evidence="4 5" id="KW-0732">Signal</keyword>
<dbReference type="PANTHER" id="PTHR30532">
    <property type="entry name" value="IRON III DICITRATE-BINDING PERIPLASMIC PROTEIN"/>
    <property type="match status" value="1"/>
</dbReference>
<evidence type="ECO:0000256" key="1">
    <source>
        <dbReference type="ARBA" id="ARBA00004196"/>
    </source>
</evidence>
<dbReference type="InterPro" id="IPR051313">
    <property type="entry name" value="Bact_iron-sidero_bind"/>
</dbReference>
<evidence type="ECO:0000256" key="5">
    <source>
        <dbReference type="SAM" id="SignalP"/>
    </source>
</evidence>
<dbReference type="PROSITE" id="PS50983">
    <property type="entry name" value="FE_B12_PBP"/>
    <property type="match status" value="1"/>
</dbReference>
<dbReference type="GO" id="GO:0030288">
    <property type="term" value="C:outer membrane-bounded periplasmic space"/>
    <property type="evidence" value="ECO:0007669"/>
    <property type="project" value="TreeGrafter"/>
</dbReference>
<dbReference type="InterPro" id="IPR002491">
    <property type="entry name" value="ABC_transptr_periplasmic_BD"/>
</dbReference>
<evidence type="ECO:0000313" key="6">
    <source>
        <dbReference type="EMBL" id="SDH62081.1"/>
    </source>
</evidence>
<dbReference type="RefSeq" id="WP_072739247.1">
    <property type="nucleotide sequence ID" value="NZ_CP048813.1"/>
</dbReference>
<dbReference type="OrthoDB" id="63946at2"/>
<evidence type="ECO:0000313" key="7">
    <source>
        <dbReference type="Proteomes" id="UP000183263"/>
    </source>
</evidence>
<keyword evidence="3" id="KW-0813">Transport</keyword>
<gene>
    <name evidence="6" type="ORF">SAMN05444695_102430</name>
</gene>
<accession>A0A1G8DWY5</accession>
<dbReference type="PANTHER" id="PTHR30532:SF1">
    <property type="entry name" value="IRON(3+)-HYDROXAMATE-BINDING PROTEIN FHUD"/>
    <property type="match status" value="1"/>
</dbReference>
<comment type="similarity">
    <text evidence="2">Belongs to the bacterial solute-binding protein 8 family.</text>
</comment>
<reference evidence="6 7" key="1">
    <citation type="submission" date="2016-10" db="EMBL/GenBank/DDBJ databases">
        <authorList>
            <person name="de Groot N.N."/>
        </authorList>
    </citation>
    <scope>NUCLEOTIDE SEQUENCE [LARGE SCALE GENOMIC DNA]</scope>
    <source>
        <strain evidence="6 7">DSM 44892</strain>
    </source>
</reference>
<dbReference type="Gene3D" id="3.40.50.1980">
    <property type="entry name" value="Nitrogenase molybdenum iron protein domain"/>
    <property type="match status" value="2"/>
</dbReference>
<comment type="subcellular location">
    <subcellularLocation>
        <location evidence="1">Cell envelope</location>
    </subcellularLocation>
</comment>
<name>A0A1G8DWY5_9NOCA</name>
<organism evidence="6 7">
    <name type="scientific">Rhodococcus triatomae</name>
    <dbReference type="NCBI Taxonomy" id="300028"/>
    <lineage>
        <taxon>Bacteria</taxon>
        <taxon>Bacillati</taxon>
        <taxon>Actinomycetota</taxon>
        <taxon>Actinomycetes</taxon>
        <taxon>Mycobacteriales</taxon>
        <taxon>Nocardiaceae</taxon>
        <taxon>Rhodococcus</taxon>
    </lineage>
</organism>
<evidence type="ECO:0000256" key="3">
    <source>
        <dbReference type="ARBA" id="ARBA00022448"/>
    </source>
</evidence>
<dbReference type="SUPFAM" id="SSF53807">
    <property type="entry name" value="Helical backbone' metal receptor"/>
    <property type="match status" value="1"/>
</dbReference>
<evidence type="ECO:0000256" key="4">
    <source>
        <dbReference type="ARBA" id="ARBA00022729"/>
    </source>
</evidence>
<dbReference type="GO" id="GO:1901678">
    <property type="term" value="P:iron coordination entity transport"/>
    <property type="evidence" value="ECO:0007669"/>
    <property type="project" value="UniProtKB-ARBA"/>
</dbReference>
<protein>
    <submittedName>
        <fullName evidence="6">Iron complex transport system substrate-binding protein</fullName>
    </submittedName>
</protein>
<proteinExistence type="inferred from homology"/>
<keyword evidence="7" id="KW-1185">Reference proteome</keyword>
<feature type="signal peptide" evidence="5">
    <location>
        <begin position="1"/>
        <end position="19"/>
    </location>
</feature>
<dbReference type="Proteomes" id="UP000183263">
    <property type="component" value="Unassembled WGS sequence"/>
</dbReference>
<dbReference type="PROSITE" id="PS51257">
    <property type="entry name" value="PROKAR_LIPOPROTEIN"/>
    <property type="match status" value="1"/>
</dbReference>
<dbReference type="EMBL" id="FNDN01000002">
    <property type="protein sequence ID" value="SDH62081.1"/>
    <property type="molecule type" value="Genomic_DNA"/>
</dbReference>